<dbReference type="Proteomes" id="UP000041356">
    <property type="component" value="Unassembled WGS sequence"/>
</dbReference>
<proteinExistence type="predicted"/>
<feature type="compositionally biased region" description="Basic and acidic residues" evidence="1">
    <location>
        <begin position="37"/>
        <end position="61"/>
    </location>
</feature>
<dbReference type="EMBL" id="ABNAVX010000001">
    <property type="protein sequence ID" value="ELI8100418.1"/>
    <property type="molecule type" value="Genomic_DNA"/>
</dbReference>
<dbReference type="RefSeq" id="WP_026017874.1">
    <property type="nucleotide sequence ID" value="NZ_CAKODN010000018.1"/>
</dbReference>
<protein>
    <submittedName>
        <fullName evidence="3">Uncharacterized protein</fullName>
    </submittedName>
</protein>
<dbReference type="AlphaFoldDB" id="A0A9P1V0Y7"/>
<comment type="caution">
    <text evidence="3">The sequence shown here is derived from an EMBL/GenBank/DDBJ whole genome shotgun (WGS) entry which is preliminary data.</text>
</comment>
<feature type="region of interest" description="Disordered" evidence="1">
    <location>
        <begin position="23"/>
        <end position="86"/>
    </location>
</feature>
<evidence type="ECO:0000313" key="5">
    <source>
        <dbReference type="Proteomes" id="UP000041356"/>
    </source>
</evidence>
<reference evidence="4" key="2">
    <citation type="submission" date="2023-02" db="EMBL/GenBank/DDBJ databases">
        <authorList>
            <person name="Ashton P.M."/>
            <person name="Dallman T."/>
            <person name="Nair S."/>
            <person name="De Pinna E."/>
            <person name="Peters T."/>
            <person name="Grant K."/>
        </authorList>
    </citation>
    <scope>NUCLEOTIDE SEQUENCE</scope>
    <source>
        <strain evidence="4">01103883</strain>
    </source>
</reference>
<gene>
    <name evidence="3" type="ORF">ERS137939_02074</name>
    <name evidence="4" type="ORF">RSF11_000076</name>
</gene>
<feature type="compositionally biased region" description="Pro residues" evidence="1">
    <location>
        <begin position="77"/>
        <end position="86"/>
    </location>
</feature>
<reference evidence="3 5" key="1">
    <citation type="submission" date="2015-03" db="EMBL/GenBank/DDBJ databases">
        <authorList>
            <consortium name="Pathogen Informatics"/>
            <person name="Murphy D."/>
        </authorList>
    </citation>
    <scope>NUCLEOTIDE SEQUENCE [LARGE SCALE GENOMIC DNA]</scope>
    <source>
        <strain evidence="3 5">IP27818</strain>
    </source>
</reference>
<dbReference type="EMBL" id="CPZF01000004">
    <property type="protein sequence ID" value="CNF66445.1"/>
    <property type="molecule type" value="Genomic_DNA"/>
</dbReference>
<feature type="chain" id="PRO_5040360490" evidence="2">
    <location>
        <begin position="23"/>
        <end position="86"/>
    </location>
</feature>
<keyword evidence="2" id="KW-0732">Signal</keyword>
<feature type="signal peptide" evidence="2">
    <location>
        <begin position="1"/>
        <end position="22"/>
    </location>
</feature>
<evidence type="ECO:0000256" key="2">
    <source>
        <dbReference type="SAM" id="SignalP"/>
    </source>
</evidence>
<organism evidence="3 5">
    <name type="scientific">Yersinia enterocolitica</name>
    <dbReference type="NCBI Taxonomy" id="630"/>
    <lineage>
        <taxon>Bacteria</taxon>
        <taxon>Pseudomonadati</taxon>
        <taxon>Pseudomonadota</taxon>
        <taxon>Gammaproteobacteria</taxon>
        <taxon>Enterobacterales</taxon>
        <taxon>Yersiniaceae</taxon>
        <taxon>Yersinia</taxon>
    </lineage>
</organism>
<sequence>MKTLLIICMSTVLLFNMTASYAASPAHQEMQKSSSENCKRPPEPPKDKNGHPLPPPKDHNNSHASKGQPPHDDKHLCPPPQGNKKP</sequence>
<accession>A0A9P1V0Y7</accession>
<dbReference type="KEGG" id="yef:FORC2_1737"/>
<name>A0A9P1V0Y7_YEREN</name>
<evidence type="ECO:0000313" key="3">
    <source>
        <dbReference type="EMBL" id="CNF66445.1"/>
    </source>
</evidence>
<evidence type="ECO:0000313" key="4">
    <source>
        <dbReference type="EMBL" id="ELI8100418.1"/>
    </source>
</evidence>
<evidence type="ECO:0000256" key="1">
    <source>
        <dbReference type="SAM" id="MobiDB-lite"/>
    </source>
</evidence>
<dbReference type="Proteomes" id="UP001182355">
    <property type="component" value="Unassembled WGS sequence"/>
</dbReference>